<dbReference type="RefSeq" id="XP_067175146.1">
    <property type="nucleotide sequence ID" value="XM_067319771.1"/>
</dbReference>
<gene>
    <name evidence="1" type="ORF">LSCM1_02184</name>
</gene>
<reference evidence="1 2" key="1">
    <citation type="submission" date="2021-03" db="EMBL/GenBank/DDBJ databases">
        <title>Leishmania (Mundinia) martiniquensis Genome sequencing and assembly.</title>
        <authorList>
            <person name="Almutairi H."/>
            <person name="Gatherer D."/>
        </authorList>
    </citation>
    <scope>NUCLEOTIDE SEQUENCE [LARGE SCALE GENOMIC DNA]</scope>
    <source>
        <strain evidence="1">LSCM1</strain>
    </source>
</reference>
<dbReference type="EMBL" id="JAFEUZ010000034">
    <property type="protein sequence ID" value="KAG5468208.1"/>
    <property type="molecule type" value="Genomic_DNA"/>
</dbReference>
<evidence type="ECO:0000313" key="2">
    <source>
        <dbReference type="Proteomes" id="UP000673552"/>
    </source>
</evidence>
<dbReference type="Proteomes" id="UP000673552">
    <property type="component" value="Chromosome 34"/>
</dbReference>
<comment type="caution">
    <text evidence="1">The sequence shown here is derived from an EMBL/GenBank/DDBJ whole genome shotgun (WGS) entry which is preliminary data.</text>
</comment>
<evidence type="ECO:0000313" key="1">
    <source>
        <dbReference type="EMBL" id="KAG5468208.1"/>
    </source>
</evidence>
<name>A0A836H1E7_9TRYP</name>
<accession>A0A836H1E7</accession>
<dbReference type="SMR" id="A0A836H1E7"/>
<dbReference type="KEGG" id="lmat:92512283"/>
<dbReference type="AlphaFoldDB" id="A0A836H1E7"/>
<organism evidence="1 2">
    <name type="scientific">Leishmania martiniquensis</name>
    <dbReference type="NCBI Taxonomy" id="1580590"/>
    <lineage>
        <taxon>Eukaryota</taxon>
        <taxon>Discoba</taxon>
        <taxon>Euglenozoa</taxon>
        <taxon>Kinetoplastea</taxon>
        <taxon>Metakinetoplastina</taxon>
        <taxon>Trypanosomatida</taxon>
        <taxon>Trypanosomatidae</taxon>
        <taxon>Leishmaniinae</taxon>
        <taxon>Leishmania</taxon>
    </lineage>
</organism>
<dbReference type="GeneID" id="92512283"/>
<dbReference type="OrthoDB" id="260464at2759"/>
<sequence length="183" mass="19970">MLPWIRSALFGDGSPHHEENTTHVAIADLRAITAEIDTLQRSVEATAQALASTNENAKLFLQSIEALLLETFDSASDAAETSPETTQVLEIRASLQEERATLIKTLLQERELIEMRLFRAQLQLRALERQREIVAAAVEGLDNPSSRAASVVFPAAEAPQFLPTALERKKLLALANTGNSGTP</sequence>
<protein>
    <submittedName>
        <fullName evidence="1">Uncharacterized protein</fullName>
    </submittedName>
</protein>
<keyword evidence="2" id="KW-1185">Reference proteome</keyword>
<proteinExistence type="predicted"/>